<dbReference type="GO" id="GO:0016020">
    <property type="term" value="C:membrane"/>
    <property type="evidence" value="ECO:0007669"/>
    <property type="project" value="UniProtKB-SubCell"/>
</dbReference>
<evidence type="ECO:0000256" key="2">
    <source>
        <dbReference type="ARBA" id="ARBA00004829"/>
    </source>
</evidence>
<evidence type="ECO:0000256" key="4">
    <source>
        <dbReference type="ARBA" id="ARBA00022746"/>
    </source>
</evidence>
<dbReference type="OrthoDB" id="4411839at2"/>
<feature type="domain" description="Lycopene cyclase" evidence="9">
    <location>
        <begin position="2"/>
        <end position="88"/>
    </location>
</feature>
<keyword evidence="11" id="KW-1185">Reference proteome</keyword>
<organism evidence="10 11">
    <name type="scientific">Demequina lutea</name>
    <dbReference type="NCBI Taxonomy" id="431489"/>
    <lineage>
        <taxon>Bacteria</taxon>
        <taxon>Bacillati</taxon>
        <taxon>Actinomycetota</taxon>
        <taxon>Actinomycetes</taxon>
        <taxon>Micrococcales</taxon>
        <taxon>Demequinaceae</taxon>
        <taxon>Demequina</taxon>
    </lineage>
</organism>
<evidence type="ECO:0000256" key="8">
    <source>
        <dbReference type="SAM" id="Phobius"/>
    </source>
</evidence>
<evidence type="ECO:0000256" key="1">
    <source>
        <dbReference type="ARBA" id="ARBA00004141"/>
    </source>
</evidence>
<dbReference type="AlphaFoldDB" id="A0A7Y9Z711"/>
<keyword evidence="5 8" id="KW-1133">Transmembrane helix</keyword>
<accession>A0A7Y9Z711</accession>
<comment type="caution">
    <text evidence="10">The sequence shown here is derived from an EMBL/GenBank/DDBJ whole genome shotgun (WGS) entry which is preliminary data.</text>
</comment>
<keyword evidence="3 8" id="KW-0812">Transmembrane</keyword>
<evidence type="ECO:0000259" key="9">
    <source>
        <dbReference type="Pfam" id="PF18916"/>
    </source>
</evidence>
<dbReference type="Proteomes" id="UP000547973">
    <property type="component" value="Unassembled WGS sequence"/>
</dbReference>
<dbReference type="GO" id="GO:0045436">
    <property type="term" value="F:lycopene beta cyclase activity"/>
    <property type="evidence" value="ECO:0007669"/>
    <property type="project" value="UniProtKB-ARBA"/>
</dbReference>
<evidence type="ECO:0000256" key="3">
    <source>
        <dbReference type="ARBA" id="ARBA00022692"/>
    </source>
</evidence>
<keyword evidence="4" id="KW-0125">Carotenoid biosynthesis</keyword>
<feature type="transmembrane region" description="Helical" evidence="8">
    <location>
        <begin position="74"/>
        <end position="91"/>
    </location>
</feature>
<comment type="subcellular location">
    <subcellularLocation>
        <location evidence="1">Membrane</location>
        <topology evidence="1">Multi-pass membrane protein</topology>
    </subcellularLocation>
</comment>
<comment type="pathway">
    <text evidence="2">Carotenoid biosynthesis.</text>
</comment>
<evidence type="ECO:0000256" key="5">
    <source>
        <dbReference type="ARBA" id="ARBA00022989"/>
    </source>
</evidence>
<evidence type="ECO:0000256" key="6">
    <source>
        <dbReference type="ARBA" id="ARBA00023136"/>
    </source>
</evidence>
<keyword evidence="6 8" id="KW-0472">Membrane</keyword>
<evidence type="ECO:0000313" key="10">
    <source>
        <dbReference type="EMBL" id="NYI39982.1"/>
    </source>
</evidence>
<dbReference type="EMBL" id="JACBZO010000001">
    <property type="protein sequence ID" value="NYI39982.1"/>
    <property type="molecule type" value="Genomic_DNA"/>
</dbReference>
<proteinExistence type="predicted"/>
<reference evidence="10 11" key="1">
    <citation type="submission" date="2020-07" db="EMBL/GenBank/DDBJ databases">
        <title>Sequencing the genomes of 1000 actinobacteria strains.</title>
        <authorList>
            <person name="Klenk H.-P."/>
        </authorList>
    </citation>
    <scope>NUCLEOTIDE SEQUENCE [LARGE SCALE GENOMIC DNA]</scope>
    <source>
        <strain evidence="10 11">DSM 19970</strain>
    </source>
</reference>
<name>A0A7Y9Z711_9MICO</name>
<protein>
    <submittedName>
        <fullName evidence="10">Lycopene cyclase domain-containing protein</fullName>
    </submittedName>
</protein>
<evidence type="ECO:0000256" key="7">
    <source>
        <dbReference type="ARBA" id="ARBA00023235"/>
    </source>
</evidence>
<keyword evidence="7" id="KW-0413">Isomerase</keyword>
<sequence>MTYALLSLAVLATLALVSVPTLRRLPFRPLALTALALVALTAVFDNVIVGLDIVAYDAAKISGLLVPVAPVEDFAYAIGAILLVPTVWTLLGRRKPGGGAQ</sequence>
<dbReference type="GO" id="GO:0016117">
    <property type="term" value="P:carotenoid biosynthetic process"/>
    <property type="evidence" value="ECO:0007669"/>
    <property type="project" value="UniProtKB-KW"/>
</dbReference>
<dbReference type="InterPro" id="IPR017825">
    <property type="entry name" value="Lycopene_cyclase_dom"/>
</dbReference>
<dbReference type="GO" id="GO:0016872">
    <property type="term" value="F:intramolecular lyase activity"/>
    <property type="evidence" value="ECO:0007669"/>
    <property type="project" value="InterPro"/>
</dbReference>
<evidence type="ECO:0000313" key="11">
    <source>
        <dbReference type="Proteomes" id="UP000547973"/>
    </source>
</evidence>
<dbReference type="Pfam" id="PF18916">
    <property type="entry name" value="Lycopene_cyc"/>
    <property type="match status" value="1"/>
</dbReference>
<gene>
    <name evidence="10" type="ORF">BKA03_000101</name>
</gene>
<dbReference type="RefSeq" id="WP_062075679.1">
    <property type="nucleotide sequence ID" value="NZ_BBRC01000012.1"/>
</dbReference>
<dbReference type="NCBIfam" id="TIGR03462">
    <property type="entry name" value="CarR_dom_SF"/>
    <property type="match status" value="1"/>
</dbReference>